<keyword evidence="2" id="KW-1185">Reference proteome</keyword>
<dbReference type="Proteomes" id="UP000798662">
    <property type="component" value="Chromosome 3"/>
</dbReference>
<name>A0ACC3CER7_PYRYE</name>
<dbReference type="EMBL" id="CM020620">
    <property type="protein sequence ID" value="KAK1868348.1"/>
    <property type="molecule type" value="Genomic_DNA"/>
</dbReference>
<evidence type="ECO:0000313" key="2">
    <source>
        <dbReference type="Proteomes" id="UP000798662"/>
    </source>
</evidence>
<protein>
    <submittedName>
        <fullName evidence="1">Uncharacterized protein</fullName>
    </submittedName>
</protein>
<sequence>MLSSLTPSNGLAAAGRTLRWRCAPRMWCRSGATPKSTLSRWPRTRRVSTCRRHGQSGAGERARLVAAHQVAAASSAAALNQVQQAAAAAMTAGPGGGRGPGAGAGGGGGGGGGGSGGGGGGSAGPGGARAGAYAPGPYPFAVPGVAAGGGGTPGPNFGAIYKLFAGLFDPQRPFDAGAAVEGVGVLSALDKEIVKLLVKNLEVNLGNVGVCRRLLQNYMASVNAPVGR</sequence>
<reference evidence="1" key="1">
    <citation type="submission" date="2019-11" db="EMBL/GenBank/DDBJ databases">
        <title>Nori genome reveals adaptations in red seaweeds to the harsh intertidal environment.</title>
        <authorList>
            <person name="Wang D."/>
            <person name="Mao Y."/>
        </authorList>
    </citation>
    <scope>NUCLEOTIDE SEQUENCE</scope>
    <source>
        <tissue evidence="1">Gametophyte</tissue>
    </source>
</reference>
<accession>A0ACC3CER7</accession>
<comment type="caution">
    <text evidence="1">The sequence shown here is derived from an EMBL/GenBank/DDBJ whole genome shotgun (WGS) entry which is preliminary data.</text>
</comment>
<evidence type="ECO:0000313" key="1">
    <source>
        <dbReference type="EMBL" id="KAK1868348.1"/>
    </source>
</evidence>
<proteinExistence type="predicted"/>
<gene>
    <name evidence="1" type="ORF">I4F81_010837</name>
</gene>
<organism evidence="1 2">
    <name type="scientific">Pyropia yezoensis</name>
    <name type="common">Susabi-nori</name>
    <name type="synonym">Porphyra yezoensis</name>
    <dbReference type="NCBI Taxonomy" id="2788"/>
    <lineage>
        <taxon>Eukaryota</taxon>
        <taxon>Rhodophyta</taxon>
        <taxon>Bangiophyceae</taxon>
        <taxon>Bangiales</taxon>
        <taxon>Bangiaceae</taxon>
        <taxon>Pyropia</taxon>
    </lineage>
</organism>